<gene>
    <name evidence="1" type="ORF">CLIB1444_03S03532</name>
</gene>
<proteinExistence type="predicted"/>
<evidence type="ECO:0000313" key="1">
    <source>
        <dbReference type="EMBL" id="CAH6720061.1"/>
    </source>
</evidence>
<protein>
    <submittedName>
        <fullName evidence="1">Cutinase transcription factor 1 alpha</fullName>
    </submittedName>
</protein>
<dbReference type="EMBL" id="CALSDN010000003">
    <property type="protein sequence ID" value="CAH6720061.1"/>
    <property type="molecule type" value="Genomic_DNA"/>
</dbReference>
<evidence type="ECO:0000313" key="2">
    <source>
        <dbReference type="Proteomes" id="UP001152531"/>
    </source>
</evidence>
<comment type="caution">
    <text evidence="1">The sequence shown here is derived from an EMBL/GenBank/DDBJ whole genome shotgun (WGS) entry which is preliminary data.</text>
</comment>
<dbReference type="Proteomes" id="UP001152531">
    <property type="component" value="Unassembled WGS sequence"/>
</dbReference>
<keyword evidence="2" id="KW-1185">Reference proteome</keyword>
<accession>A0ACA9Y4Y7</accession>
<name>A0ACA9Y4Y7_9ASCO</name>
<organism evidence="1 2">
    <name type="scientific">[Candida] jaroonii</name>
    <dbReference type="NCBI Taxonomy" id="467808"/>
    <lineage>
        <taxon>Eukaryota</taxon>
        <taxon>Fungi</taxon>
        <taxon>Dikarya</taxon>
        <taxon>Ascomycota</taxon>
        <taxon>Saccharomycotina</taxon>
        <taxon>Pichiomycetes</taxon>
        <taxon>Debaryomycetaceae</taxon>
        <taxon>Yamadazyma</taxon>
    </lineage>
</organism>
<sequence>MSGTGKEKDSAKPKAFTIKYKRPRGSRACVVCRSRKVRCDAEIHIPCTNCITFGCDCVLPAAKKRGNGSVEAKRKKNEESHIKLEDDDFTKEVSPDKPQVSSSEPVLNISRVSIPPSLTSKYKNRPSVHKKELLLSKAKASFTFLGATSVGLVAQNVGDNHVQLNEDVFDVNENSLDSVELEILKIRGAFLLPDKDLALDLINTYFEKAAPLLPCVNRTEFMAKFNDPNDNPPLMLLQAVLLCGCRVSNNPLLLDSNNSNNLACLTFFRRAKALYETNYESDPITIVQTLLLIGTYWEGPEDVTKNSFYWTRVAIGLAQGFGIHRDVSNSPLSNNEKKIWRRVWWCLFEKDRNVAIAFGRPTVIDLNDCDVPMLTLEDFDENDDETGIVSPYPFNEKAALYFIHLVKLAEITGIIVRHQYTVKAESMKRKNKFSIIQHCDMLMGIWFTNLPPQLTFSVTDESKQDFYNCLLNAQYYNRLYLIHRSNLIRMARSSSSNPNNYKYPSWGISFQAARMISIIAKILLEKQLIGVCPVVFVYIIYSALLMLIYHVDSTNKLISSTASDSLVILTNVLKELSKNFSIASVLHKLFEKYASDKFKRAEVIERSTRLAMNQELSSARRAAVTEKNLKAYYGKSQFNGDGADGTPPSDLISPTHSIASGISPRGDNYINHPDPTKTPFEKMVHEMKKPLQPNSVESNTSALEEFSHQKKSDTSPNSSHDSFPDISLVTENMPTNQNFFENFEPTQLFPDIKLSLPPTRTQSPSHVNDVINNNMGGDLNLDTNLPQTPGGTFTNFIDNTFINMNLHSGADNFGSDDIGSFFNFQQ</sequence>
<reference evidence="1" key="1">
    <citation type="submission" date="2022-06" db="EMBL/GenBank/DDBJ databases">
        <authorList>
            <person name="Legras J.-L."/>
            <person name="Devillers H."/>
            <person name="Grondin C."/>
        </authorList>
    </citation>
    <scope>NUCLEOTIDE SEQUENCE</scope>
    <source>
        <strain evidence="1">CLIB 1444</strain>
    </source>
</reference>